<dbReference type="EMBL" id="CH991556">
    <property type="protein sequence ID" value="EDQ88042.1"/>
    <property type="molecule type" value="Genomic_DNA"/>
</dbReference>
<feature type="transmembrane region" description="Helical" evidence="6">
    <location>
        <begin position="150"/>
        <end position="169"/>
    </location>
</feature>
<feature type="transmembrane region" description="Helical" evidence="6">
    <location>
        <begin position="40"/>
        <end position="61"/>
    </location>
</feature>
<evidence type="ECO:0000256" key="2">
    <source>
        <dbReference type="ARBA" id="ARBA00022475"/>
    </source>
</evidence>
<evidence type="ECO:0000256" key="6">
    <source>
        <dbReference type="SAM" id="Phobius"/>
    </source>
</evidence>
<feature type="domain" description="Glycine transporter" evidence="7">
    <location>
        <begin position="104"/>
        <end position="169"/>
    </location>
</feature>
<feature type="transmembrane region" description="Helical" evidence="6">
    <location>
        <begin position="73"/>
        <end position="94"/>
    </location>
</feature>
<gene>
    <name evidence="8" type="ORF">MONBRDRAFT_26791</name>
</gene>
<feature type="transmembrane region" description="Helical" evidence="6">
    <location>
        <begin position="125"/>
        <end position="144"/>
    </location>
</feature>
<keyword evidence="3 6" id="KW-0812">Transmembrane</keyword>
<proteinExistence type="predicted"/>
<dbReference type="GeneID" id="5892439"/>
<sequence>MPRYPSPRTMAGLLRSADWIGTVSFAYSGSLLAAAAGMDAFGSCVVGCITAVGGGTVRDLLIGNAPVFWMQEVEYLAMSIVAALAAFISLPAGGLAEDGLVLRWTDHLGVAAFAVIGAQNGLRRNLAPLICVVCAIFTATFGGLTRDVLVNRPVYATCAAATGAVYLGMRALGAKPAMRIAAAVLFGTLLRELATVNQWRLPTAIDDAQRTHVDL</sequence>
<keyword evidence="2" id="KW-1003">Cell membrane</keyword>
<evidence type="ECO:0000313" key="9">
    <source>
        <dbReference type="Proteomes" id="UP000001357"/>
    </source>
</evidence>
<evidence type="ECO:0000313" key="8">
    <source>
        <dbReference type="EMBL" id="EDQ88042.1"/>
    </source>
</evidence>
<dbReference type="GO" id="GO:0005886">
    <property type="term" value="C:plasma membrane"/>
    <property type="evidence" value="ECO:0000318"/>
    <property type="project" value="GO_Central"/>
</dbReference>
<dbReference type="InParanoid" id="A9V3D7"/>
<evidence type="ECO:0000256" key="5">
    <source>
        <dbReference type="ARBA" id="ARBA00023136"/>
    </source>
</evidence>
<feature type="domain" description="Glycine transporter" evidence="7">
    <location>
        <begin position="17"/>
        <end position="88"/>
    </location>
</feature>
<accession>A9V3D7</accession>
<keyword evidence="4 6" id="KW-1133">Transmembrane helix</keyword>
<dbReference type="STRING" id="81824.A9V3D7"/>
<dbReference type="eggNOG" id="ENOG502S0MY">
    <property type="taxonomic scope" value="Eukaryota"/>
</dbReference>
<evidence type="ECO:0000256" key="3">
    <source>
        <dbReference type="ARBA" id="ARBA00022692"/>
    </source>
</evidence>
<comment type="subcellular location">
    <subcellularLocation>
        <location evidence="1">Cell membrane</location>
        <topology evidence="1">Multi-pass membrane protein</topology>
    </subcellularLocation>
</comment>
<evidence type="ECO:0000259" key="7">
    <source>
        <dbReference type="Pfam" id="PF03458"/>
    </source>
</evidence>
<keyword evidence="5 6" id="KW-0472">Membrane</keyword>
<name>A9V3D7_MONBE</name>
<evidence type="ECO:0000256" key="4">
    <source>
        <dbReference type="ARBA" id="ARBA00022989"/>
    </source>
</evidence>
<organism evidence="8 9">
    <name type="scientific">Monosiga brevicollis</name>
    <name type="common">Choanoflagellate</name>
    <dbReference type="NCBI Taxonomy" id="81824"/>
    <lineage>
        <taxon>Eukaryota</taxon>
        <taxon>Choanoflagellata</taxon>
        <taxon>Craspedida</taxon>
        <taxon>Salpingoecidae</taxon>
        <taxon>Monosiga</taxon>
    </lineage>
</organism>
<dbReference type="PANTHER" id="PTHR30506:SF3">
    <property type="entry name" value="UPF0126 INNER MEMBRANE PROTEIN YADS-RELATED"/>
    <property type="match status" value="1"/>
</dbReference>
<dbReference type="OMA" id="MPKFDYQ"/>
<reference evidence="8 9" key="1">
    <citation type="journal article" date="2008" name="Nature">
        <title>The genome of the choanoflagellate Monosiga brevicollis and the origin of metazoans.</title>
        <authorList>
            <consortium name="JGI Sequencing"/>
            <person name="King N."/>
            <person name="Westbrook M.J."/>
            <person name="Young S.L."/>
            <person name="Kuo A."/>
            <person name="Abedin M."/>
            <person name="Chapman J."/>
            <person name="Fairclough S."/>
            <person name="Hellsten U."/>
            <person name="Isogai Y."/>
            <person name="Letunic I."/>
            <person name="Marr M."/>
            <person name="Pincus D."/>
            <person name="Putnam N."/>
            <person name="Rokas A."/>
            <person name="Wright K.J."/>
            <person name="Zuzow R."/>
            <person name="Dirks W."/>
            <person name="Good M."/>
            <person name="Goodstein D."/>
            <person name="Lemons D."/>
            <person name="Li W."/>
            <person name="Lyons J.B."/>
            <person name="Morris A."/>
            <person name="Nichols S."/>
            <person name="Richter D.J."/>
            <person name="Salamov A."/>
            <person name="Bork P."/>
            <person name="Lim W.A."/>
            <person name="Manning G."/>
            <person name="Miller W.T."/>
            <person name="McGinnis W."/>
            <person name="Shapiro H."/>
            <person name="Tjian R."/>
            <person name="Grigoriev I.V."/>
            <person name="Rokhsar D."/>
        </authorList>
    </citation>
    <scope>NUCLEOTIDE SEQUENCE [LARGE SCALE GENOMIC DNA]</scope>
    <source>
        <strain evidence="9">MX1 / ATCC 50154</strain>
    </source>
</reference>
<dbReference type="RefSeq" id="XP_001747118.1">
    <property type="nucleotide sequence ID" value="XM_001747066.1"/>
</dbReference>
<dbReference type="Proteomes" id="UP000001357">
    <property type="component" value="Unassembled WGS sequence"/>
</dbReference>
<protein>
    <recommendedName>
        <fullName evidence="7">Glycine transporter domain-containing protein</fullName>
    </recommendedName>
</protein>
<dbReference type="InterPro" id="IPR005115">
    <property type="entry name" value="Gly_transporter"/>
</dbReference>
<dbReference type="KEGG" id="mbr:MONBRDRAFT_26791"/>
<keyword evidence="9" id="KW-1185">Reference proteome</keyword>
<dbReference type="PANTHER" id="PTHR30506">
    <property type="entry name" value="INNER MEMBRANE PROTEIN"/>
    <property type="match status" value="1"/>
</dbReference>
<dbReference type="AlphaFoldDB" id="A9V3D7"/>
<dbReference type="Pfam" id="PF03458">
    <property type="entry name" value="Gly_transporter"/>
    <property type="match status" value="2"/>
</dbReference>
<evidence type="ECO:0000256" key="1">
    <source>
        <dbReference type="ARBA" id="ARBA00004651"/>
    </source>
</evidence>